<evidence type="ECO:0000313" key="12">
    <source>
        <dbReference type="EMBL" id="CAD7704806.1"/>
    </source>
</evidence>
<proteinExistence type="inferred from homology"/>
<evidence type="ECO:0000256" key="3">
    <source>
        <dbReference type="ARBA" id="ARBA00010793"/>
    </source>
</evidence>
<feature type="transmembrane region" description="Helical" evidence="11">
    <location>
        <begin position="199"/>
        <end position="221"/>
    </location>
</feature>
<evidence type="ECO:0000256" key="8">
    <source>
        <dbReference type="ARBA" id="ARBA00022989"/>
    </source>
</evidence>
<comment type="caution">
    <text evidence="12">The sequence shown here is derived from an EMBL/GenBank/DDBJ whole genome shotgun (WGS) entry which is preliminary data.</text>
</comment>
<comment type="subcellular location">
    <subcellularLocation>
        <location evidence="1">Membrane</location>
        <topology evidence="1">Multi-pass membrane protein</topology>
    </subcellularLocation>
    <subcellularLocation>
        <location evidence="2">Plastid</location>
        <location evidence="2">Chloroplast</location>
    </subcellularLocation>
</comment>
<evidence type="ECO:0000256" key="1">
    <source>
        <dbReference type="ARBA" id="ARBA00004141"/>
    </source>
</evidence>
<dbReference type="EMBL" id="CAJHUC010002957">
    <property type="protein sequence ID" value="CAD7704806.1"/>
    <property type="molecule type" value="Genomic_DNA"/>
</dbReference>
<comment type="similarity">
    <text evidence="3">Belongs to the RETICULATA family.</text>
</comment>
<name>A0A8S1JCM6_9CHLO</name>
<keyword evidence="6 11" id="KW-0812">Transmembrane</keyword>
<evidence type="ECO:0000256" key="9">
    <source>
        <dbReference type="ARBA" id="ARBA00023136"/>
    </source>
</evidence>
<feature type="region of interest" description="Disordered" evidence="10">
    <location>
        <begin position="32"/>
        <end position="72"/>
    </location>
</feature>
<feature type="transmembrane region" description="Helical" evidence="11">
    <location>
        <begin position="126"/>
        <end position="146"/>
    </location>
</feature>
<evidence type="ECO:0000313" key="13">
    <source>
        <dbReference type="Proteomes" id="UP000708148"/>
    </source>
</evidence>
<dbReference type="Pfam" id="PF11891">
    <property type="entry name" value="RETICULATA-like"/>
    <property type="match status" value="1"/>
</dbReference>
<dbReference type="Proteomes" id="UP000708148">
    <property type="component" value="Unassembled WGS sequence"/>
</dbReference>
<evidence type="ECO:0000256" key="10">
    <source>
        <dbReference type="SAM" id="MobiDB-lite"/>
    </source>
</evidence>
<evidence type="ECO:0000256" key="7">
    <source>
        <dbReference type="ARBA" id="ARBA00022946"/>
    </source>
</evidence>
<evidence type="ECO:0000256" key="6">
    <source>
        <dbReference type="ARBA" id="ARBA00022692"/>
    </source>
</evidence>
<keyword evidence="7" id="KW-0809">Transit peptide</keyword>
<protein>
    <submittedName>
        <fullName evidence="12">Uncharacterized protein</fullName>
    </submittedName>
</protein>
<organism evidence="12 13">
    <name type="scientific">Ostreobium quekettii</name>
    <dbReference type="NCBI Taxonomy" id="121088"/>
    <lineage>
        <taxon>Eukaryota</taxon>
        <taxon>Viridiplantae</taxon>
        <taxon>Chlorophyta</taxon>
        <taxon>core chlorophytes</taxon>
        <taxon>Ulvophyceae</taxon>
        <taxon>TCBD clade</taxon>
        <taxon>Bryopsidales</taxon>
        <taxon>Ostreobineae</taxon>
        <taxon>Ostreobiaceae</taxon>
        <taxon>Ostreobium</taxon>
    </lineage>
</organism>
<accession>A0A8S1JCM6</accession>
<dbReference type="GO" id="GO:0016020">
    <property type="term" value="C:membrane"/>
    <property type="evidence" value="ECO:0007669"/>
    <property type="project" value="UniProtKB-SubCell"/>
</dbReference>
<dbReference type="OrthoDB" id="497268at2759"/>
<keyword evidence="4" id="KW-0150">Chloroplast</keyword>
<feature type="compositionally biased region" description="Gly residues" evidence="10">
    <location>
        <begin position="46"/>
        <end position="66"/>
    </location>
</feature>
<evidence type="ECO:0000256" key="11">
    <source>
        <dbReference type="SAM" id="Phobius"/>
    </source>
</evidence>
<dbReference type="PANTHER" id="PTHR31620:SF15">
    <property type="entry name" value="PROTEIN RETICULATA-RELATED 2, CHLOROPLASTIC-RELATED"/>
    <property type="match status" value="1"/>
</dbReference>
<dbReference type="InterPro" id="IPR021825">
    <property type="entry name" value="RETICULATA-related"/>
</dbReference>
<keyword evidence="5" id="KW-0934">Plastid</keyword>
<evidence type="ECO:0000256" key="5">
    <source>
        <dbReference type="ARBA" id="ARBA00022640"/>
    </source>
</evidence>
<dbReference type="AlphaFoldDB" id="A0A8S1JCM6"/>
<evidence type="ECO:0000256" key="2">
    <source>
        <dbReference type="ARBA" id="ARBA00004229"/>
    </source>
</evidence>
<reference evidence="12" key="1">
    <citation type="submission" date="2020-12" db="EMBL/GenBank/DDBJ databases">
        <authorList>
            <person name="Iha C."/>
        </authorList>
    </citation>
    <scope>NUCLEOTIDE SEQUENCE</scope>
</reference>
<sequence>MESPLPRRPAQPDLLAKARTVCLRPLRSLLRRRGSRRSATDSINFGGRGGGSGGGEQRGGGGGGSGDDGDDGVPQEKIMWKGWYNRAQGDAWFSTKVSIEQMIGLSAAVLGDMAARDNWGLNELDFVFSTLVVGSILNFSLMYLLASIPATGSGVPKLNMLQKLFSDQILKSWGAPGAHIFEKGYSLPLRATHMVYKGVLFALVGFCAGVVGTTVSNWLLLTRQRLDPQFELQNRPLDVLHNSLTWACHMGASANVRYQVLFGLDMVLCPAMPAQAFLTYSAVVRTLNNILGGASFVFFAKLFGVQETGQEVVSQKS</sequence>
<dbReference type="PANTHER" id="PTHR31620">
    <property type="entry name" value="PROTEIN RETICULATA-RELATED 2, CHLOROPLASTIC-RELATED"/>
    <property type="match status" value="1"/>
</dbReference>
<keyword evidence="13" id="KW-1185">Reference proteome</keyword>
<evidence type="ECO:0000256" key="4">
    <source>
        <dbReference type="ARBA" id="ARBA00022528"/>
    </source>
</evidence>
<dbReference type="GO" id="GO:0009507">
    <property type="term" value="C:chloroplast"/>
    <property type="evidence" value="ECO:0007669"/>
    <property type="project" value="UniProtKB-SubCell"/>
</dbReference>
<keyword evidence="9 11" id="KW-0472">Membrane</keyword>
<keyword evidence="8 11" id="KW-1133">Transmembrane helix</keyword>
<gene>
    <name evidence="12" type="ORF">OSTQU699_LOCUS10161</name>
</gene>